<dbReference type="PANTHER" id="PTHR42754:SF1">
    <property type="entry name" value="LIPOPROTEIN"/>
    <property type="match status" value="1"/>
</dbReference>
<feature type="chain" id="PRO_5047401077" evidence="1">
    <location>
        <begin position="24"/>
        <end position="514"/>
    </location>
</feature>
<dbReference type="SUPFAM" id="SSF50998">
    <property type="entry name" value="Quinoprotein alcohol dehydrogenase-like"/>
    <property type="match status" value="1"/>
</dbReference>
<name>A0ABP8N7Z8_9BACT</name>
<reference evidence="4" key="1">
    <citation type="journal article" date="2019" name="Int. J. Syst. Evol. Microbiol.">
        <title>The Global Catalogue of Microorganisms (GCM) 10K type strain sequencing project: providing services to taxonomists for standard genome sequencing and annotation.</title>
        <authorList>
            <consortium name="The Broad Institute Genomics Platform"/>
            <consortium name="The Broad Institute Genome Sequencing Center for Infectious Disease"/>
            <person name="Wu L."/>
            <person name="Ma J."/>
        </authorList>
    </citation>
    <scope>NUCLEOTIDE SEQUENCE [LARGE SCALE GENOMIC DNA]</scope>
    <source>
        <strain evidence="4">JCM 32105</strain>
    </source>
</reference>
<sequence length="514" mass="54324">MRPFLFRLLIAAVLALPAGKSIAQTPGIAWQKTLGDAGQDLVYGLQRTPDGGIVVSGTHASTAPVMPTGRNGYNVYVARLSATGTLMWQRDHGGPESDYGYAVRNTTDGGFVVCGSSNSSAGDLTGNMGGFDMWILKLSATGDIEWQTIAGGTDNEYGYDIQQTADSGYIVAGRTSSADGHVTENKGGYDMWLVKLSKTGAIQWQHTYGGTYDDNLMSVIQTADGGYIIAGDTYSTDHDMTDNHGFEDMWVAKISATGDMVWKRCYGGTTADYAQAIRATPDNCYIVAGGSNSTNGDLTTKVGGGDMWVLKLSATGDILWQKCYGSTMDDGANGIEVASDSGFIVSGWVTGGDGNVHGHKGNTDVWVLKLSATGAIQWDKCIGSTTGYEAANCTIQTGAGQYIMAGTSTWAEGDVLAGYGSFDIWIVGLGGTSDVADVNSSSVPYLFPNPTTGPVYIRDMTDAHITVRNMLSGILKSVNGSDHIDISDLPPGMYMVTATSKDGNVVRHEKVLKQ</sequence>
<dbReference type="NCBIfam" id="TIGR04183">
    <property type="entry name" value="Por_Secre_tail"/>
    <property type="match status" value="1"/>
</dbReference>
<keyword evidence="4" id="KW-1185">Reference proteome</keyword>
<feature type="domain" description="Secretion system C-terminal sorting" evidence="2">
    <location>
        <begin position="446"/>
        <end position="506"/>
    </location>
</feature>
<dbReference type="PANTHER" id="PTHR42754">
    <property type="entry name" value="ENDOGLUCANASE"/>
    <property type="match status" value="1"/>
</dbReference>
<dbReference type="RefSeq" id="WP_345079569.1">
    <property type="nucleotide sequence ID" value="NZ_BAABFA010000008.1"/>
</dbReference>
<dbReference type="InterPro" id="IPR026444">
    <property type="entry name" value="Secre_tail"/>
</dbReference>
<dbReference type="Pfam" id="PF18962">
    <property type="entry name" value="Por_Secre_tail"/>
    <property type="match status" value="1"/>
</dbReference>
<protein>
    <submittedName>
        <fullName evidence="3">Lipoprotein</fullName>
    </submittedName>
</protein>
<evidence type="ECO:0000313" key="3">
    <source>
        <dbReference type="EMBL" id="GAA4462906.1"/>
    </source>
</evidence>
<evidence type="ECO:0000313" key="4">
    <source>
        <dbReference type="Proteomes" id="UP001500067"/>
    </source>
</evidence>
<keyword evidence="1" id="KW-0732">Signal</keyword>
<feature type="signal peptide" evidence="1">
    <location>
        <begin position="1"/>
        <end position="23"/>
    </location>
</feature>
<accession>A0ABP8N7Z8</accession>
<organism evidence="3 4">
    <name type="scientific">Nemorincola caseinilytica</name>
    <dbReference type="NCBI Taxonomy" id="2054315"/>
    <lineage>
        <taxon>Bacteria</taxon>
        <taxon>Pseudomonadati</taxon>
        <taxon>Bacteroidota</taxon>
        <taxon>Chitinophagia</taxon>
        <taxon>Chitinophagales</taxon>
        <taxon>Chitinophagaceae</taxon>
        <taxon>Nemorincola</taxon>
    </lineage>
</organism>
<evidence type="ECO:0000256" key="1">
    <source>
        <dbReference type="SAM" id="SignalP"/>
    </source>
</evidence>
<keyword evidence="3" id="KW-0449">Lipoprotein</keyword>
<dbReference type="InterPro" id="IPR011047">
    <property type="entry name" value="Quinoprotein_ADH-like_sf"/>
</dbReference>
<dbReference type="Proteomes" id="UP001500067">
    <property type="component" value="Unassembled WGS sequence"/>
</dbReference>
<evidence type="ECO:0000259" key="2">
    <source>
        <dbReference type="Pfam" id="PF18962"/>
    </source>
</evidence>
<proteinExistence type="predicted"/>
<gene>
    <name evidence="3" type="ORF">GCM10023093_10310</name>
</gene>
<dbReference type="EMBL" id="BAABFA010000008">
    <property type="protein sequence ID" value="GAA4462906.1"/>
    <property type="molecule type" value="Genomic_DNA"/>
</dbReference>
<comment type="caution">
    <text evidence="3">The sequence shown here is derived from an EMBL/GenBank/DDBJ whole genome shotgun (WGS) entry which is preliminary data.</text>
</comment>